<feature type="repeat" description="PPR" evidence="10">
    <location>
        <begin position="356"/>
        <end position="390"/>
    </location>
</feature>
<dbReference type="NCBIfam" id="TIGR01060">
    <property type="entry name" value="eno"/>
    <property type="match status" value="1"/>
</dbReference>
<comment type="pathway">
    <text evidence="2">Carbohydrate degradation; glycolysis; pyruvate from D-glyceraldehyde 3-phosphate: step 4/5.</text>
</comment>
<evidence type="ECO:0000256" key="1">
    <source>
        <dbReference type="ARBA" id="ARBA00001946"/>
    </source>
</evidence>
<dbReference type="GO" id="GO:0000015">
    <property type="term" value="C:phosphopyruvate hydratase complex"/>
    <property type="evidence" value="ECO:0007669"/>
    <property type="project" value="InterPro"/>
</dbReference>
<evidence type="ECO:0000256" key="10">
    <source>
        <dbReference type="PROSITE-ProRule" id="PRU00708"/>
    </source>
</evidence>
<comment type="cofactor">
    <cofactor evidence="1">
        <name>Mg(2+)</name>
        <dbReference type="ChEBI" id="CHEBI:18420"/>
    </cofactor>
</comment>
<feature type="repeat" description="PPR" evidence="10">
    <location>
        <begin position="391"/>
        <end position="425"/>
    </location>
</feature>
<feature type="domain" description="Enolase N-terminal" evidence="12">
    <location>
        <begin position="508"/>
        <end position="638"/>
    </location>
</feature>
<evidence type="ECO:0000256" key="8">
    <source>
        <dbReference type="ARBA" id="ARBA00023152"/>
    </source>
</evidence>
<dbReference type="GO" id="GO:0000287">
    <property type="term" value="F:magnesium ion binding"/>
    <property type="evidence" value="ECO:0007669"/>
    <property type="project" value="InterPro"/>
</dbReference>
<dbReference type="GO" id="GO:0006096">
    <property type="term" value="P:glycolytic process"/>
    <property type="evidence" value="ECO:0007669"/>
    <property type="project" value="UniProtKB-UniPathway"/>
</dbReference>
<gene>
    <name evidence="13" type="ORF">E2562_033382</name>
</gene>
<feature type="repeat" description="PPR" evidence="10">
    <location>
        <begin position="250"/>
        <end position="285"/>
    </location>
</feature>
<keyword evidence="7" id="KW-0809">Transit peptide</keyword>
<dbReference type="CDD" id="cd03313">
    <property type="entry name" value="enolase"/>
    <property type="match status" value="1"/>
</dbReference>
<feature type="repeat" description="PPR" evidence="10">
    <location>
        <begin position="286"/>
        <end position="320"/>
    </location>
</feature>
<dbReference type="OrthoDB" id="185373at2759"/>
<feature type="repeat" description="PPR" evidence="10">
    <location>
        <begin position="426"/>
        <end position="461"/>
    </location>
</feature>
<feature type="repeat" description="PPR" evidence="10">
    <location>
        <begin position="215"/>
        <end position="249"/>
    </location>
</feature>
<dbReference type="SUPFAM" id="SSF54826">
    <property type="entry name" value="Enolase N-terminal domain-like"/>
    <property type="match status" value="1"/>
</dbReference>
<accession>A0A6G1C021</accession>
<feature type="repeat" description="PPR" evidence="10">
    <location>
        <begin position="321"/>
        <end position="355"/>
    </location>
</feature>
<evidence type="ECO:0000256" key="7">
    <source>
        <dbReference type="ARBA" id="ARBA00022946"/>
    </source>
</evidence>
<comment type="similarity">
    <text evidence="3">Belongs to the enolase family.</text>
</comment>
<dbReference type="FunFam" id="3.20.20.120:FF:000002">
    <property type="entry name" value="Enolase 1"/>
    <property type="match status" value="1"/>
</dbReference>
<name>A0A6G1C021_9ORYZ</name>
<feature type="domain" description="Enolase C-terminal TIM barrel" evidence="11">
    <location>
        <begin position="646"/>
        <end position="936"/>
    </location>
</feature>
<dbReference type="Proteomes" id="UP000479710">
    <property type="component" value="Unassembled WGS sequence"/>
</dbReference>
<dbReference type="InterPro" id="IPR020810">
    <property type="entry name" value="Enolase_C"/>
</dbReference>
<dbReference type="PANTHER" id="PTHR11902">
    <property type="entry name" value="ENOLASE"/>
    <property type="match status" value="1"/>
</dbReference>
<dbReference type="SFLD" id="SFLDG00178">
    <property type="entry name" value="enolase"/>
    <property type="match status" value="1"/>
</dbReference>
<dbReference type="Gene3D" id="3.20.20.120">
    <property type="entry name" value="Enolase-like C-terminal domain"/>
    <property type="match status" value="1"/>
</dbReference>
<evidence type="ECO:0000313" key="13">
    <source>
        <dbReference type="EMBL" id="KAF0893965.1"/>
    </source>
</evidence>
<dbReference type="GO" id="GO:0004634">
    <property type="term" value="F:phosphopyruvate hydratase activity"/>
    <property type="evidence" value="ECO:0007669"/>
    <property type="project" value="UniProtKB-EC"/>
</dbReference>
<keyword evidence="5" id="KW-0677">Repeat</keyword>
<dbReference type="SFLD" id="SFLDS00001">
    <property type="entry name" value="Enolase"/>
    <property type="match status" value="1"/>
</dbReference>
<dbReference type="AlphaFoldDB" id="A0A6G1C021"/>
<dbReference type="Gene3D" id="1.25.40.10">
    <property type="entry name" value="Tetratricopeptide repeat domain"/>
    <property type="match status" value="4"/>
</dbReference>
<dbReference type="Pfam" id="PF01535">
    <property type="entry name" value="PPR"/>
    <property type="match status" value="2"/>
</dbReference>
<evidence type="ECO:0000256" key="6">
    <source>
        <dbReference type="ARBA" id="ARBA00022842"/>
    </source>
</evidence>
<keyword evidence="6" id="KW-0460">Magnesium</keyword>
<dbReference type="EC" id="4.2.1.11" evidence="4"/>
<evidence type="ECO:0000259" key="11">
    <source>
        <dbReference type="SMART" id="SM01192"/>
    </source>
</evidence>
<keyword evidence="14" id="KW-1185">Reference proteome</keyword>
<dbReference type="Pfam" id="PF13812">
    <property type="entry name" value="PPR_3"/>
    <property type="match status" value="1"/>
</dbReference>
<dbReference type="PROSITE" id="PS51375">
    <property type="entry name" value="PPR"/>
    <property type="match status" value="8"/>
</dbReference>
<sequence length="955" mass="103316">MRSATRSLGSLCGVPLRPLLPLGRLFCASPKPGGGGDPGPAEEGVDPRLVGSLCRVLSDFRGPRHDLPAALRGFGPRLTPDAAAAVLRRCRHLPLPSLRFFLFAGELPGFSHHPDSLLILANSLAGARLFPLLRSLLSDLPPSALSRGLFPLLFRAYSRARLPDDAIRAFSSMAGFGFPPTVADFHSLLFALSHNGLVENAETFFRESAAQFDVSAKTYTILISGWAVVKKPENGWSLFDEMVERGVEPDVPVYNALIDALCRGGDITSAQEQLSNMQHSHGLVPNAATYGPFLHAACASKDVRAALRVLDRMRMCVLTPNVFTYNAVIRLLCDLGEVDEAYNILDEITIQGEKPDVWSYNTLLNVHCKLKEVNKALRLISRMDKELCPPDRHSYNMLLKMLIAVGRIDTAIEVWDGMEKRGFHPGAATYSVMIHGLVSKKGRAEDACSYFVRMVDEGIPPYQTTYQYGLRALITESGRYDSICTKPPNPDDEMGAKIDELEQSVNDLKAEMGTEIVDSRGNPTVEVDLVAGDCRLHRSAVPSGASTGIYEALELRDGDKAVYGGKGVLNAVRNINEVIAPKLVGVDVRNQSDVDAIMLDIDGTPNKSKLGANAILGVSLSVCRAGAGAKEVPLYKHIQELAGTKELVMPVPAFNVINGGSHAGNNLAMQEFMLLPVGASSFSEALRMGSEVYHVLKGIIKAKYGQDACNVGDEGGFAPNVQDNREGLVLLMDAIEKAGYTGKIKIGMDVAASEFLTKDGSYDLNFKNQPNDGAHVLSAQSLCDLYKDFVKDFPIVSIEDPFDQDDWNSWASLQSSVDIQLVGDDLLVTNPKRIAEAIGKKACNALLLKVNQIGTVTESIQAALDSKAAGWGVMVSHRSGETEDNFIADLAVGLASGQIKTGAPCRSERLAKYNQLLRIEEELGNVRFAGEAFSFANGKVNKEIAAARKQVVSST</sequence>
<evidence type="ECO:0000256" key="9">
    <source>
        <dbReference type="ARBA" id="ARBA00023239"/>
    </source>
</evidence>
<dbReference type="FunFam" id="3.30.390.10:FF:000001">
    <property type="entry name" value="Enolase"/>
    <property type="match status" value="1"/>
</dbReference>
<dbReference type="InterPro" id="IPR029017">
    <property type="entry name" value="Enolase-like_N"/>
</dbReference>
<comment type="caution">
    <text evidence="13">The sequence shown here is derived from an EMBL/GenBank/DDBJ whole genome shotgun (WGS) entry which is preliminary data.</text>
</comment>
<keyword evidence="9" id="KW-0456">Lyase</keyword>
<protein>
    <recommendedName>
        <fullName evidence="4">phosphopyruvate hydratase</fullName>
        <ecNumber evidence="4">4.2.1.11</ecNumber>
    </recommendedName>
</protein>
<dbReference type="SMART" id="SM01193">
    <property type="entry name" value="Enolase_N"/>
    <property type="match status" value="1"/>
</dbReference>
<dbReference type="SFLD" id="SFLDF00002">
    <property type="entry name" value="enolase"/>
    <property type="match status" value="1"/>
</dbReference>
<dbReference type="PRINTS" id="PR00148">
    <property type="entry name" value="ENOLASE"/>
</dbReference>
<dbReference type="HAMAP" id="MF_00318">
    <property type="entry name" value="Enolase"/>
    <property type="match status" value="1"/>
</dbReference>
<dbReference type="NCBIfam" id="TIGR00756">
    <property type="entry name" value="PPR"/>
    <property type="match status" value="5"/>
</dbReference>
<dbReference type="Pfam" id="PF13041">
    <property type="entry name" value="PPR_2"/>
    <property type="match status" value="2"/>
</dbReference>
<evidence type="ECO:0000259" key="12">
    <source>
        <dbReference type="SMART" id="SM01193"/>
    </source>
</evidence>
<dbReference type="PROSITE" id="PS00164">
    <property type="entry name" value="ENOLASE"/>
    <property type="match status" value="1"/>
</dbReference>
<dbReference type="InterPro" id="IPR000941">
    <property type="entry name" value="Enolase"/>
</dbReference>
<dbReference type="Pfam" id="PF03952">
    <property type="entry name" value="Enolase_N"/>
    <property type="match status" value="1"/>
</dbReference>
<evidence type="ECO:0000256" key="3">
    <source>
        <dbReference type="ARBA" id="ARBA00009604"/>
    </source>
</evidence>
<dbReference type="InterPro" id="IPR020811">
    <property type="entry name" value="Enolase_N"/>
</dbReference>
<dbReference type="InterPro" id="IPR011990">
    <property type="entry name" value="TPR-like_helical_dom_sf"/>
</dbReference>
<dbReference type="InterPro" id="IPR036849">
    <property type="entry name" value="Enolase-like_C_sf"/>
</dbReference>
<proteinExistence type="inferred from homology"/>
<evidence type="ECO:0000313" key="14">
    <source>
        <dbReference type="Proteomes" id="UP000479710"/>
    </source>
</evidence>
<evidence type="ECO:0000256" key="2">
    <source>
        <dbReference type="ARBA" id="ARBA00005031"/>
    </source>
</evidence>
<dbReference type="EMBL" id="SPHZ02000011">
    <property type="protein sequence ID" value="KAF0893965.1"/>
    <property type="molecule type" value="Genomic_DNA"/>
</dbReference>
<dbReference type="InterPro" id="IPR002885">
    <property type="entry name" value="PPR_rpt"/>
</dbReference>
<dbReference type="SUPFAM" id="SSF51604">
    <property type="entry name" value="Enolase C-terminal domain-like"/>
    <property type="match status" value="1"/>
</dbReference>
<dbReference type="SMART" id="SM01192">
    <property type="entry name" value="Enolase_C"/>
    <property type="match status" value="1"/>
</dbReference>
<feature type="repeat" description="PPR" evidence="10">
    <location>
        <begin position="146"/>
        <end position="180"/>
    </location>
</feature>
<dbReference type="PANTHER" id="PTHR11902:SF42">
    <property type="entry name" value="ENOLASE 1, CHLOROPLASTIC"/>
    <property type="match status" value="1"/>
</dbReference>
<dbReference type="UniPathway" id="UPA00109">
    <property type="reaction ID" value="UER00187"/>
</dbReference>
<reference evidence="13 14" key="1">
    <citation type="submission" date="2019-11" db="EMBL/GenBank/DDBJ databases">
        <title>Whole genome sequence of Oryza granulata.</title>
        <authorList>
            <person name="Li W."/>
        </authorList>
    </citation>
    <scope>NUCLEOTIDE SEQUENCE [LARGE SCALE GENOMIC DNA]</scope>
    <source>
        <strain evidence="14">cv. Menghai</strain>
        <tissue evidence="13">Leaf</tissue>
    </source>
</reference>
<dbReference type="Gene3D" id="3.30.390.10">
    <property type="entry name" value="Enolase-like, N-terminal domain"/>
    <property type="match status" value="1"/>
</dbReference>
<evidence type="ECO:0000256" key="5">
    <source>
        <dbReference type="ARBA" id="ARBA00022737"/>
    </source>
</evidence>
<keyword evidence="8" id="KW-0324">Glycolysis</keyword>
<dbReference type="InterPro" id="IPR020809">
    <property type="entry name" value="Enolase_CS"/>
</dbReference>
<organism evidence="13 14">
    <name type="scientific">Oryza meyeriana var. granulata</name>
    <dbReference type="NCBI Taxonomy" id="110450"/>
    <lineage>
        <taxon>Eukaryota</taxon>
        <taxon>Viridiplantae</taxon>
        <taxon>Streptophyta</taxon>
        <taxon>Embryophyta</taxon>
        <taxon>Tracheophyta</taxon>
        <taxon>Spermatophyta</taxon>
        <taxon>Magnoliopsida</taxon>
        <taxon>Liliopsida</taxon>
        <taxon>Poales</taxon>
        <taxon>Poaceae</taxon>
        <taxon>BOP clade</taxon>
        <taxon>Oryzoideae</taxon>
        <taxon>Oryzeae</taxon>
        <taxon>Oryzinae</taxon>
        <taxon>Oryza</taxon>
        <taxon>Oryza meyeriana</taxon>
    </lineage>
</organism>
<dbReference type="Pfam" id="PF00113">
    <property type="entry name" value="Enolase_C"/>
    <property type="match status" value="1"/>
</dbReference>
<evidence type="ECO:0000256" key="4">
    <source>
        <dbReference type="ARBA" id="ARBA00012058"/>
    </source>
</evidence>